<evidence type="ECO:0000256" key="1">
    <source>
        <dbReference type="ARBA" id="ARBA00022741"/>
    </source>
</evidence>
<dbReference type="PRINTS" id="PR00038">
    <property type="entry name" value="HTHLUXR"/>
</dbReference>
<keyword evidence="6" id="KW-1185">Reference proteome</keyword>
<proteinExistence type="predicted"/>
<name>A0A4R4VQ56_9ACTN</name>
<reference evidence="5 6" key="1">
    <citation type="submission" date="2019-03" db="EMBL/GenBank/DDBJ databases">
        <title>Draft genome sequences of novel Actinobacteria.</title>
        <authorList>
            <person name="Sahin N."/>
            <person name="Ay H."/>
            <person name="Saygin H."/>
        </authorList>
    </citation>
    <scope>NUCLEOTIDE SEQUENCE [LARGE SCALE GENOMIC DNA]</scope>
    <source>
        <strain evidence="5 6">KC712</strain>
    </source>
</reference>
<evidence type="ECO:0000313" key="6">
    <source>
        <dbReference type="Proteomes" id="UP000294543"/>
    </source>
</evidence>
<dbReference type="OrthoDB" id="4500249at2"/>
<dbReference type="SUPFAM" id="SSF46894">
    <property type="entry name" value="C-terminal effector domain of the bipartite response regulators"/>
    <property type="match status" value="1"/>
</dbReference>
<dbReference type="Gene3D" id="1.10.10.10">
    <property type="entry name" value="Winged helix-like DNA-binding domain superfamily/Winged helix DNA-binding domain"/>
    <property type="match status" value="1"/>
</dbReference>
<dbReference type="Pfam" id="PF00196">
    <property type="entry name" value="GerE"/>
    <property type="match status" value="1"/>
</dbReference>
<feature type="compositionally biased region" description="Basic and acidic residues" evidence="3">
    <location>
        <begin position="27"/>
        <end position="39"/>
    </location>
</feature>
<organism evidence="5 6">
    <name type="scientific">Nonomuraea diastatica</name>
    <dbReference type="NCBI Taxonomy" id="1848329"/>
    <lineage>
        <taxon>Bacteria</taxon>
        <taxon>Bacillati</taxon>
        <taxon>Actinomycetota</taxon>
        <taxon>Actinomycetes</taxon>
        <taxon>Streptosporangiales</taxon>
        <taxon>Streptosporangiaceae</taxon>
        <taxon>Nonomuraea</taxon>
    </lineage>
</organism>
<feature type="compositionally biased region" description="Basic residues" evidence="3">
    <location>
        <begin position="7"/>
        <end position="26"/>
    </location>
</feature>
<dbReference type="Gene3D" id="3.40.50.300">
    <property type="entry name" value="P-loop containing nucleotide triphosphate hydrolases"/>
    <property type="match status" value="1"/>
</dbReference>
<feature type="region of interest" description="Disordered" evidence="3">
    <location>
        <begin position="1"/>
        <end position="41"/>
    </location>
</feature>
<feature type="domain" description="HTH luxR-type" evidence="4">
    <location>
        <begin position="856"/>
        <end position="921"/>
    </location>
</feature>
<gene>
    <name evidence="5" type="ORF">E1294_49080</name>
</gene>
<evidence type="ECO:0000259" key="4">
    <source>
        <dbReference type="PROSITE" id="PS50043"/>
    </source>
</evidence>
<dbReference type="SMART" id="SM00421">
    <property type="entry name" value="HTH_LUXR"/>
    <property type="match status" value="1"/>
</dbReference>
<dbReference type="SUPFAM" id="SSF52540">
    <property type="entry name" value="P-loop containing nucleoside triphosphate hydrolases"/>
    <property type="match status" value="1"/>
</dbReference>
<dbReference type="GO" id="GO:0005524">
    <property type="term" value="F:ATP binding"/>
    <property type="evidence" value="ECO:0007669"/>
    <property type="project" value="UniProtKB-KW"/>
</dbReference>
<dbReference type="EMBL" id="SMKP01000281">
    <property type="protein sequence ID" value="TDD06167.1"/>
    <property type="molecule type" value="Genomic_DNA"/>
</dbReference>
<dbReference type="Pfam" id="PF13191">
    <property type="entry name" value="AAA_16"/>
    <property type="match status" value="1"/>
</dbReference>
<comment type="caution">
    <text evidence="5">The sequence shown here is derived from an EMBL/GenBank/DDBJ whole genome shotgun (WGS) entry which is preliminary data.</text>
</comment>
<evidence type="ECO:0000256" key="3">
    <source>
        <dbReference type="SAM" id="MobiDB-lite"/>
    </source>
</evidence>
<dbReference type="PANTHER" id="PTHR16305:SF35">
    <property type="entry name" value="TRANSCRIPTIONAL ACTIVATOR DOMAIN"/>
    <property type="match status" value="1"/>
</dbReference>
<evidence type="ECO:0000313" key="5">
    <source>
        <dbReference type="EMBL" id="TDD06167.1"/>
    </source>
</evidence>
<dbReference type="InterPro" id="IPR016032">
    <property type="entry name" value="Sig_transdc_resp-reg_C-effctor"/>
</dbReference>
<sequence length="946" mass="100353">MGPRRPTSQHKRHESYRRGRVAGRGRPRMEMRTRDDEPPRPPAWDALERAWQHACTGVSRFAEVAGDPGLGKSHLLGLLAEHVRSHGGTAVLASARSVPRGPYALLQDACECLGEDLGLDECDPHDPHAVGRLMRDRLGQRADGGPLLVVLDDAHAADEASLRALCFLTRHRPSGPLLVCVSYRPRQAPALLASVLAGLDREDTRLSLAPACDATAARLLHADADDVRVRPVNRFCEGNPLYLAALAKGRGLDLVPPGGEWRQSLLPPGVAAELTRDLAELGATAQLVARAAAVAGERFTLGLVTAVCGIDGERVLLGLDELVGADVVRHSERNYAFRHPLTWKATLETTGHAWRITAHRRALDALKARGAPAQEYAAHLEWAAREDGQSLSREFAAAGRAVLPVRPALAAHWLDLAVQHAPDQGLDRLLLDRAAATLQAGQLRRAYRLSLEAADTSLQAGTSLQGDTSPQAGSPDRAGHRTRALRMAAYAGRLLGRTAEAGALLFEALATAEEPGDQAETALWLAITQLSDVEPGLDLCRLRQRLGHLAAHGCRVTRALCSAVHAVCEALTGEGSTSNDLRTATRLIDQTPDAELAGRLDLVAWLCWAELRLERYADALRHSRRAAALARAAGRAVPLGLLLTVAGSAAGYLGRQAESAAALDEAVAVLAGEDHAYLRAHALIERSATARRDGDLPAAARWAGHALAAAPDRLAAAHLSAARLGAGKAPERDAGEFLRHAGGQRLSALPALYRADFYLTVITAGKALGLTDQLVHWGELLEKEADATGLTGRVGLSMVASATALLAAGQPAKAAAKAAAAADLMDRAGAPGSAAHVRALAEPARGQAEEHSRTPDGTTMDLLTCRELEIAELVSSGVTNGQVARRLGVSEKTVEGHLSRVYRKLDIPSRAALATLFTRSHFGDPAIEQGNSLARQDEGIPRLLPG</sequence>
<dbReference type="GO" id="GO:0004016">
    <property type="term" value="F:adenylate cyclase activity"/>
    <property type="evidence" value="ECO:0007669"/>
    <property type="project" value="TreeGrafter"/>
</dbReference>
<dbReference type="AlphaFoldDB" id="A0A4R4VQ56"/>
<dbReference type="GO" id="GO:0006355">
    <property type="term" value="P:regulation of DNA-templated transcription"/>
    <property type="evidence" value="ECO:0007669"/>
    <property type="project" value="InterPro"/>
</dbReference>
<feature type="region of interest" description="Disordered" evidence="3">
    <location>
        <begin position="460"/>
        <end position="481"/>
    </location>
</feature>
<protein>
    <recommendedName>
        <fullName evidence="4">HTH luxR-type domain-containing protein</fullName>
    </recommendedName>
</protein>
<dbReference type="CDD" id="cd06170">
    <property type="entry name" value="LuxR_C_like"/>
    <property type="match status" value="1"/>
</dbReference>
<dbReference type="GO" id="GO:0003677">
    <property type="term" value="F:DNA binding"/>
    <property type="evidence" value="ECO:0007669"/>
    <property type="project" value="InterPro"/>
</dbReference>
<dbReference type="InterPro" id="IPR000792">
    <property type="entry name" value="Tscrpt_reg_LuxR_C"/>
</dbReference>
<keyword evidence="2" id="KW-0067">ATP-binding</keyword>
<dbReference type="GO" id="GO:0005737">
    <property type="term" value="C:cytoplasm"/>
    <property type="evidence" value="ECO:0007669"/>
    <property type="project" value="TreeGrafter"/>
</dbReference>
<dbReference type="InterPro" id="IPR027417">
    <property type="entry name" value="P-loop_NTPase"/>
</dbReference>
<feature type="compositionally biased region" description="Polar residues" evidence="3">
    <location>
        <begin position="460"/>
        <end position="472"/>
    </location>
</feature>
<accession>A0A4R4VQ56</accession>
<dbReference type="InterPro" id="IPR041664">
    <property type="entry name" value="AAA_16"/>
</dbReference>
<dbReference type="PANTHER" id="PTHR16305">
    <property type="entry name" value="TESTICULAR SOLUBLE ADENYLYL CYCLASE"/>
    <property type="match status" value="1"/>
</dbReference>
<dbReference type="InterPro" id="IPR036388">
    <property type="entry name" value="WH-like_DNA-bd_sf"/>
</dbReference>
<keyword evidence="1" id="KW-0547">Nucleotide-binding</keyword>
<dbReference type="Proteomes" id="UP000294543">
    <property type="component" value="Unassembled WGS sequence"/>
</dbReference>
<dbReference type="PROSITE" id="PS00622">
    <property type="entry name" value="HTH_LUXR_1"/>
    <property type="match status" value="1"/>
</dbReference>
<dbReference type="PROSITE" id="PS50043">
    <property type="entry name" value="HTH_LUXR_2"/>
    <property type="match status" value="1"/>
</dbReference>
<evidence type="ECO:0000256" key="2">
    <source>
        <dbReference type="ARBA" id="ARBA00022840"/>
    </source>
</evidence>